<gene>
    <name evidence="2" type="ORF">H5410_035889</name>
</gene>
<evidence type="ECO:0008006" key="4">
    <source>
        <dbReference type="Google" id="ProtNLM"/>
    </source>
</evidence>
<sequence length="174" mass="19124">MVMRSKQCQISLPFSGLITELCRHVGVPRDEKSDIEVTPTSSKNILCIESKYIWDEVDKRRVAPVDTFPEVDVNSIPVEASLTTSASGFQMGHLADPADSRATQLEAEMTTLKVEVADLRKDVDYLKSTDFISLFEAVETQGVPRSSMIPPATTGDVPMEDVSAVESEAETNEE</sequence>
<accession>A0A9J5Y2J7</accession>
<keyword evidence="3" id="KW-1185">Reference proteome</keyword>
<evidence type="ECO:0000313" key="2">
    <source>
        <dbReference type="EMBL" id="KAG5594657.1"/>
    </source>
</evidence>
<proteinExistence type="predicted"/>
<protein>
    <recommendedName>
        <fullName evidence="4">Polyprotein protein</fullName>
    </recommendedName>
</protein>
<dbReference type="EMBL" id="JACXVP010000007">
    <property type="protein sequence ID" value="KAG5594657.1"/>
    <property type="molecule type" value="Genomic_DNA"/>
</dbReference>
<reference evidence="2 3" key="1">
    <citation type="submission" date="2020-09" db="EMBL/GenBank/DDBJ databases">
        <title>De no assembly of potato wild relative species, Solanum commersonii.</title>
        <authorList>
            <person name="Cho K."/>
        </authorList>
    </citation>
    <scope>NUCLEOTIDE SEQUENCE [LARGE SCALE GENOMIC DNA]</scope>
    <source>
        <strain evidence="2">LZ3.2</strain>
        <tissue evidence="2">Leaf</tissue>
    </source>
</reference>
<evidence type="ECO:0000313" key="3">
    <source>
        <dbReference type="Proteomes" id="UP000824120"/>
    </source>
</evidence>
<dbReference type="AlphaFoldDB" id="A0A9J5Y2J7"/>
<organism evidence="2 3">
    <name type="scientific">Solanum commersonii</name>
    <name type="common">Commerson's wild potato</name>
    <name type="synonym">Commerson's nightshade</name>
    <dbReference type="NCBI Taxonomy" id="4109"/>
    <lineage>
        <taxon>Eukaryota</taxon>
        <taxon>Viridiplantae</taxon>
        <taxon>Streptophyta</taxon>
        <taxon>Embryophyta</taxon>
        <taxon>Tracheophyta</taxon>
        <taxon>Spermatophyta</taxon>
        <taxon>Magnoliopsida</taxon>
        <taxon>eudicotyledons</taxon>
        <taxon>Gunneridae</taxon>
        <taxon>Pentapetalae</taxon>
        <taxon>asterids</taxon>
        <taxon>lamiids</taxon>
        <taxon>Solanales</taxon>
        <taxon>Solanaceae</taxon>
        <taxon>Solanoideae</taxon>
        <taxon>Solaneae</taxon>
        <taxon>Solanum</taxon>
    </lineage>
</organism>
<evidence type="ECO:0000256" key="1">
    <source>
        <dbReference type="SAM" id="MobiDB-lite"/>
    </source>
</evidence>
<comment type="caution">
    <text evidence="2">The sequence shown here is derived from an EMBL/GenBank/DDBJ whole genome shotgun (WGS) entry which is preliminary data.</text>
</comment>
<dbReference type="Proteomes" id="UP000824120">
    <property type="component" value="Chromosome 7"/>
</dbReference>
<name>A0A9J5Y2J7_SOLCO</name>
<feature type="region of interest" description="Disordered" evidence="1">
    <location>
        <begin position="146"/>
        <end position="174"/>
    </location>
</feature>